<reference evidence="2 3" key="1">
    <citation type="submission" date="2020-02" db="EMBL/GenBank/DDBJ databases">
        <title>Ideonella bacterium strain TBM-1.</title>
        <authorList>
            <person name="Chen W.-M."/>
        </authorList>
    </citation>
    <scope>NUCLEOTIDE SEQUENCE [LARGE SCALE GENOMIC DNA]</scope>
    <source>
        <strain evidence="2 3">TBM-1</strain>
    </source>
</reference>
<gene>
    <name evidence="2" type="ORF">G3A44_00885</name>
</gene>
<accession>A0A7C9THT5</accession>
<dbReference type="InterPro" id="IPR003744">
    <property type="entry name" value="YhhQ"/>
</dbReference>
<keyword evidence="1" id="KW-0812">Transmembrane</keyword>
<evidence type="ECO:0000313" key="3">
    <source>
        <dbReference type="Proteomes" id="UP000484255"/>
    </source>
</evidence>
<feature type="transmembrane region" description="Helical" evidence="1">
    <location>
        <begin position="75"/>
        <end position="97"/>
    </location>
</feature>
<protein>
    <recommendedName>
        <fullName evidence="4">VUT family protein</fullName>
    </recommendedName>
</protein>
<name>A0A7C9THT5_9BURK</name>
<dbReference type="EMBL" id="JAAGOH010000001">
    <property type="protein sequence ID" value="NDY89743.1"/>
    <property type="molecule type" value="Genomic_DNA"/>
</dbReference>
<keyword evidence="1" id="KW-1133">Transmembrane helix</keyword>
<dbReference type="Pfam" id="PF02592">
    <property type="entry name" value="Vut_1"/>
    <property type="match status" value="1"/>
</dbReference>
<organism evidence="2 3">
    <name type="scientific">Ideonella livida</name>
    <dbReference type="NCBI Taxonomy" id="2707176"/>
    <lineage>
        <taxon>Bacteria</taxon>
        <taxon>Pseudomonadati</taxon>
        <taxon>Pseudomonadota</taxon>
        <taxon>Betaproteobacteria</taxon>
        <taxon>Burkholderiales</taxon>
        <taxon>Sphaerotilaceae</taxon>
        <taxon>Ideonella</taxon>
    </lineage>
</organism>
<feature type="transmembrane region" description="Helical" evidence="1">
    <location>
        <begin position="52"/>
        <end position="69"/>
    </location>
</feature>
<evidence type="ECO:0000256" key="1">
    <source>
        <dbReference type="SAM" id="Phobius"/>
    </source>
</evidence>
<proteinExistence type="predicted"/>
<keyword evidence="3" id="KW-1185">Reference proteome</keyword>
<feature type="transmembrane region" description="Helical" evidence="1">
    <location>
        <begin position="134"/>
        <end position="152"/>
    </location>
</feature>
<evidence type="ECO:0000313" key="2">
    <source>
        <dbReference type="EMBL" id="NDY89743.1"/>
    </source>
</evidence>
<keyword evidence="1" id="KW-0472">Membrane</keyword>
<sequence length="160" mass="16774">MTFAIVIYAAAMTLANLSVATWGPAVSPINAFVLIGMDLALRDWLHVRLKAWQMFALIVAAGALTYPLNPAAGKIAVASSAAFTAAALVDWATFARLRGSWLFRANGSNVAGAAVDSLIFPTLAFGALMPQIVALQFVAKIAGGSLWAWVLARTAQRVAA</sequence>
<comment type="caution">
    <text evidence="2">The sequence shown here is derived from an EMBL/GenBank/DDBJ whole genome shotgun (WGS) entry which is preliminary data.</text>
</comment>
<dbReference type="Proteomes" id="UP000484255">
    <property type="component" value="Unassembled WGS sequence"/>
</dbReference>
<evidence type="ECO:0008006" key="4">
    <source>
        <dbReference type="Google" id="ProtNLM"/>
    </source>
</evidence>
<dbReference type="AlphaFoldDB" id="A0A7C9THT5"/>